<evidence type="ECO:0000259" key="12">
    <source>
        <dbReference type="Pfam" id="PF00593"/>
    </source>
</evidence>
<dbReference type="AlphaFoldDB" id="A0A2A2FA18"/>
<comment type="similarity">
    <text evidence="10 11">Belongs to the TonB-dependent receptor family.</text>
</comment>
<keyword evidence="5" id="KW-0732">Signal</keyword>
<comment type="subcellular location">
    <subcellularLocation>
        <location evidence="1 10">Cell outer membrane</location>
        <topology evidence="1 10">Multi-pass membrane protein</topology>
    </subcellularLocation>
</comment>
<evidence type="ECO:0000256" key="7">
    <source>
        <dbReference type="ARBA" id="ARBA00023077"/>
    </source>
</evidence>
<dbReference type="InterPro" id="IPR012910">
    <property type="entry name" value="Plug_dom"/>
</dbReference>
<dbReference type="SUPFAM" id="SSF56935">
    <property type="entry name" value="Porins"/>
    <property type="match status" value="1"/>
</dbReference>
<dbReference type="GO" id="GO:0006811">
    <property type="term" value="P:monoatomic ion transport"/>
    <property type="evidence" value="ECO:0007669"/>
    <property type="project" value="UniProtKB-KW"/>
</dbReference>
<evidence type="ECO:0000256" key="8">
    <source>
        <dbReference type="ARBA" id="ARBA00023136"/>
    </source>
</evidence>
<evidence type="ECO:0000256" key="10">
    <source>
        <dbReference type="PROSITE-ProRule" id="PRU01360"/>
    </source>
</evidence>
<dbReference type="Gene3D" id="2.40.170.20">
    <property type="entry name" value="TonB-dependent receptor, beta-barrel domain"/>
    <property type="match status" value="1"/>
</dbReference>
<keyword evidence="7 11" id="KW-0798">TonB box</keyword>
<evidence type="ECO:0008006" key="16">
    <source>
        <dbReference type="Google" id="ProtNLM"/>
    </source>
</evidence>
<evidence type="ECO:0000256" key="2">
    <source>
        <dbReference type="ARBA" id="ARBA00022448"/>
    </source>
</evidence>
<dbReference type="GO" id="GO:0009279">
    <property type="term" value="C:cell outer membrane"/>
    <property type="evidence" value="ECO:0007669"/>
    <property type="project" value="UniProtKB-SubCell"/>
</dbReference>
<evidence type="ECO:0000313" key="14">
    <source>
        <dbReference type="EMBL" id="PAU82341.1"/>
    </source>
</evidence>
<dbReference type="EMBL" id="NSKD01000001">
    <property type="protein sequence ID" value="PAU82341.1"/>
    <property type="molecule type" value="Genomic_DNA"/>
</dbReference>
<dbReference type="Pfam" id="PF07715">
    <property type="entry name" value="Plug"/>
    <property type="match status" value="1"/>
</dbReference>
<feature type="domain" description="TonB-dependent receptor plug" evidence="13">
    <location>
        <begin position="67"/>
        <end position="171"/>
    </location>
</feature>
<keyword evidence="15" id="KW-1185">Reference proteome</keyword>
<evidence type="ECO:0000256" key="11">
    <source>
        <dbReference type="RuleBase" id="RU003357"/>
    </source>
</evidence>
<evidence type="ECO:0000259" key="13">
    <source>
        <dbReference type="Pfam" id="PF07715"/>
    </source>
</evidence>
<keyword evidence="2 10" id="KW-0813">Transport</keyword>
<keyword evidence="9 10" id="KW-0998">Cell outer membrane</keyword>
<sequence length="635" mass="69123">MLCGEAQQATGSYTMNQRQAILPLAAAISLSASLSTAQTADGTTQVSSLELNPLVVTSSRMTETADEALSAVSVIDRDAIDERQPQSSFDLLRTETGVDVTRNGGRGGNNSVFLRGTESDHTLVLVDGMRAASATTGQFSWRSLSPAQIQRMEVVRGPRASLYGSDAIGGVIQVFTRELDGPRLRAVAGSDGNRRVEAGFGGGDDVRYGVNVGYERSDGFPSQEEGAGVQEDHGYRSRNASGYFKAPISDGTQLNARFWANDGDVEYNTVSSETGLQETRNVATRVSLEQSLGSAWSHELGVGYSEDQTEDFGGRSDDQHDRIRTRRSSVDWRHDLSLTQAQTLQFGADFREEKVLSEDRVAGTEDFDETLGNVGVFGLWRGAYPVLDAEASVRHDDNRDFGSKTTWQLAGAVPLSDRVRIRTSAGTAFKAPSANELYSPGLPSFGGAYAGNPELDPEESRSAEIGLRYQDSGNEKAALNVFVTRIDDLIAYQGQNSQAVNVNEAEIRGVEAEYGRSLKGWDMTLSATFQRAENRQSGERLLRRPDEKASLILGHNLDARTRVTLEGKVASERPDRSRTLPGYGIINLAATRRLESGIRLEARIENLTNKEYQLADTYNTQDVAGFVGISWEPGR</sequence>
<keyword evidence="6" id="KW-0406">Ion transport</keyword>
<evidence type="ECO:0000256" key="5">
    <source>
        <dbReference type="ARBA" id="ARBA00022729"/>
    </source>
</evidence>
<keyword evidence="3 10" id="KW-1134">Transmembrane beta strand</keyword>
<organism evidence="14 15">
    <name type="scientific">Halovibrio salipaludis</name>
    <dbReference type="NCBI Taxonomy" id="2032626"/>
    <lineage>
        <taxon>Bacteria</taxon>
        <taxon>Pseudomonadati</taxon>
        <taxon>Pseudomonadota</taxon>
        <taxon>Gammaproteobacteria</taxon>
        <taxon>Oceanospirillales</taxon>
        <taxon>Halomonadaceae</taxon>
        <taxon>Halovibrio</taxon>
    </lineage>
</organism>
<dbReference type="PANTHER" id="PTHR30069:SF53">
    <property type="entry name" value="COLICIN I RECEPTOR-RELATED"/>
    <property type="match status" value="1"/>
</dbReference>
<evidence type="ECO:0000256" key="3">
    <source>
        <dbReference type="ARBA" id="ARBA00022452"/>
    </source>
</evidence>
<reference evidence="14 15" key="1">
    <citation type="submission" date="2017-08" db="EMBL/GenBank/DDBJ databases">
        <title>Halovibrio sewagensis sp. nov., isolated from wastewater of high salinity.</title>
        <authorList>
            <person name="Dong X."/>
            <person name="Zhang G."/>
        </authorList>
    </citation>
    <scope>NUCLEOTIDE SEQUENCE [LARGE SCALE GENOMIC DNA]</scope>
    <source>
        <strain evidence="14 15">YL5-2</strain>
    </source>
</reference>
<dbReference type="InterPro" id="IPR037066">
    <property type="entry name" value="Plug_dom_sf"/>
</dbReference>
<dbReference type="PANTHER" id="PTHR30069">
    <property type="entry name" value="TONB-DEPENDENT OUTER MEMBRANE RECEPTOR"/>
    <property type="match status" value="1"/>
</dbReference>
<gene>
    <name evidence="14" type="ORF">CK501_04125</name>
</gene>
<evidence type="ECO:0000313" key="15">
    <source>
        <dbReference type="Proteomes" id="UP000218896"/>
    </source>
</evidence>
<accession>A0A2A2FA18</accession>
<dbReference type="GO" id="GO:0015889">
    <property type="term" value="P:cobalamin transport"/>
    <property type="evidence" value="ECO:0007669"/>
    <property type="project" value="TreeGrafter"/>
</dbReference>
<feature type="domain" description="TonB-dependent receptor-like beta-barrel" evidence="12">
    <location>
        <begin position="231"/>
        <end position="607"/>
    </location>
</feature>
<dbReference type="CDD" id="cd01347">
    <property type="entry name" value="ligand_gated_channel"/>
    <property type="match status" value="1"/>
</dbReference>
<comment type="caution">
    <text evidence="14">The sequence shown here is derived from an EMBL/GenBank/DDBJ whole genome shotgun (WGS) entry which is preliminary data.</text>
</comment>
<protein>
    <recommendedName>
        <fullName evidence="16">TonB-dependent receptor</fullName>
    </recommendedName>
</protein>
<dbReference type="InterPro" id="IPR000531">
    <property type="entry name" value="Beta-barrel_TonB"/>
</dbReference>
<name>A0A2A2FA18_9GAMM</name>
<evidence type="ECO:0000256" key="4">
    <source>
        <dbReference type="ARBA" id="ARBA00022692"/>
    </source>
</evidence>
<keyword evidence="4 10" id="KW-0812">Transmembrane</keyword>
<evidence type="ECO:0000256" key="1">
    <source>
        <dbReference type="ARBA" id="ARBA00004571"/>
    </source>
</evidence>
<evidence type="ECO:0000256" key="9">
    <source>
        <dbReference type="ARBA" id="ARBA00023237"/>
    </source>
</evidence>
<dbReference type="Pfam" id="PF00593">
    <property type="entry name" value="TonB_dep_Rec_b-barrel"/>
    <property type="match status" value="1"/>
</dbReference>
<proteinExistence type="inferred from homology"/>
<dbReference type="Proteomes" id="UP000218896">
    <property type="component" value="Unassembled WGS sequence"/>
</dbReference>
<dbReference type="PROSITE" id="PS52016">
    <property type="entry name" value="TONB_DEPENDENT_REC_3"/>
    <property type="match status" value="1"/>
</dbReference>
<dbReference type="InterPro" id="IPR036942">
    <property type="entry name" value="Beta-barrel_TonB_sf"/>
</dbReference>
<dbReference type="InterPro" id="IPR039426">
    <property type="entry name" value="TonB-dep_rcpt-like"/>
</dbReference>
<keyword evidence="8 10" id="KW-0472">Membrane</keyword>
<evidence type="ECO:0000256" key="6">
    <source>
        <dbReference type="ARBA" id="ARBA00023065"/>
    </source>
</evidence>
<dbReference type="Gene3D" id="2.170.130.10">
    <property type="entry name" value="TonB-dependent receptor, plug domain"/>
    <property type="match status" value="1"/>
</dbReference>